<dbReference type="AlphaFoldDB" id="A0A7W0CN78"/>
<dbReference type="InterPro" id="IPR000182">
    <property type="entry name" value="GNAT_dom"/>
</dbReference>
<name>A0A7W0CN78_9ACTN</name>
<dbReference type="PANTHER" id="PTHR43877">
    <property type="entry name" value="AMINOALKYLPHOSPHONATE N-ACETYLTRANSFERASE-RELATED-RELATED"/>
    <property type="match status" value="1"/>
</dbReference>
<dbReference type="CDD" id="cd04301">
    <property type="entry name" value="NAT_SF"/>
    <property type="match status" value="1"/>
</dbReference>
<evidence type="ECO:0000256" key="2">
    <source>
        <dbReference type="ARBA" id="ARBA00023315"/>
    </source>
</evidence>
<keyword evidence="1" id="KW-0808">Transferase</keyword>
<evidence type="ECO:0000313" key="5">
    <source>
        <dbReference type="Proteomes" id="UP000530928"/>
    </source>
</evidence>
<dbReference type="EMBL" id="JACDUR010000005">
    <property type="protein sequence ID" value="MBA2894198.1"/>
    <property type="molecule type" value="Genomic_DNA"/>
</dbReference>
<evidence type="ECO:0000259" key="3">
    <source>
        <dbReference type="PROSITE" id="PS51186"/>
    </source>
</evidence>
<dbReference type="InterPro" id="IPR016181">
    <property type="entry name" value="Acyl_CoA_acyltransferase"/>
</dbReference>
<sequence>MRLSDISPDETLWSLQRLSYAVEAELIGDDRIPPLHESLDDLLSEPLTWIGAFDEEERLIGAIAWSIDDDGLLDIERLVVAPSAFRRGVGRTLVTEALTRAGARGALVSTGRDNKPARSLYERLGFAWVEDVEVIPGLWITRYAR</sequence>
<evidence type="ECO:0000256" key="1">
    <source>
        <dbReference type="ARBA" id="ARBA00022679"/>
    </source>
</evidence>
<keyword evidence="4" id="KW-0689">Ribosomal protein</keyword>
<feature type="domain" description="N-acetyltransferase" evidence="3">
    <location>
        <begin position="1"/>
        <end position="145"/>
    </location>
</feature>
<keyword evidence="4" id="KW-0687">Ribonucleoprotein</keyword>
<organism evidence="4 5">
    <name type="scientific">Nonomuraea soli</name>
    <dbReference type="NCBI Taxonomy" id="1032476"/>
    <lineage>
        <taxon>Bacteria</taxon>
        <taxon>Bacillati</taxon>
        <taxon>Actinomycetota</taxon>
        <taxon>Actinomycetes</taxon>
        <taxon>Streptosporangiales</taxon>
        <taxon>Streptosporangiaceae</taxon>
        <taxon>Nonomuraea</taxon>
    </lineage>
</organism>
<reference evidence="4 5" key="1">
    <citation type="submission" date="2020-07" db="EMBL/GenBank/DDBJ databases">
        <title>Genomic Encyclopedia of Type Strains, Phase IV (KMG-IV): sequencing the most valuable type-strain genomes for metagenomic binning, comparative biology and taxonomic classification.</title>
        <authorList>
            <person name="Goeker M."/>
        </authorList>
    </citation>
    <scope>NUCLEOTIDE SEQUENCE [LARGE SCALE GENOMIC DNA]</scope>
    <source>
        <strain evidence="4 5">DSM 45533</strain>
    </source>
</reference>
<dbReference type="RefSeq" id="WP_181612914.1">
    <property type="nucleotide sequence ID" value="NZ_BAABAM010000005.1"/>
</dbReference>
<dbReference type="PANTHER" id="PTHR43877:SF2">
    <property type="entry name" value="AMINOALKYLPHOSPHONATE N-ACETYLTRANSFERASE-RELATED"/>
    <property type="match status" value="1"/>
</dbReference>
<dbReference type="GO" id="GO:0005840">
    <property type="term" value="C:ribosome"/>
    <property type="evidence" value="ECO:0007669"/>
    <property type="project" value="UniProtKB-KW"/>
</dbReference>
<dbReference type="Pfam" id="PF00583">
    <property type="entry name" value="Acetyltransf_1"/>
    <property type="match status" value="1"/>
</dbReference>
<dbReference type="SUPFAM" id="SSF55729">
    <property type="entry name" value="Acyl-CoA N-acyltransferases (Nat)"/>
    <property type="match status" value="1"/>
</dbReference>
<dbReference type="GO" id="GO:0016747">
    <property type="term" value="F:acyltransferase activity, transferring groups other than amino-acyl groups"/>
    <property type="evidence" value="ECO:0007669"/>
    <property type="project" value="InterPro"/>
</dbReference>
<dbReference type="Gene3D" id="3.40.630.30">
    <property type="match status" value="1"/>
</dbReference>
<dbReference type="PROSITE" id="PS51186">
    <property type="entry name" value="GNAT"/>
    <property type="match status" value="1"/>
</dbReference>
<proteinExistence type="predicted"/>
<protein>
    <submittedName>
        <fullName evidence="4">Ribosomal protein S18 acetylase RimI-like enzyme</fullName>
    </submittedName>
</protein>
<dbReference type="InterPro" id="IPR050832">
    <property type="entry name" value="Bact_Acetyltransf"/>
</dbReference>
<accession>A0A7W0CN78</accession>
<keyword evidence="2" id="KW-0012">Acyltransferase</keyword>
<gene>
    <name evidence="4" type="ORF">HNR30_005559</name>
</gene>
<evidence type="ECO:0000313" key="4">
    <source>
        <dbReference type="EMBL" id="MBA2894198.1"/>
    </source>
</evidence>
<dbReference type="Proteomes" id="UP000530928">
    <property type="component" value="Unassembled WGS sequence"/>
</dbReference>
<comment type="caution">
    <text evidence="4">The sequence shown here is derived from an EMBL/GenBank/DDBJ whole genome shotgun (WGS) entry which is preliminary data.</text>
</comment>
<keyword evidence="5" id="KW-1185">Reference proteome</keyword>